<accession>A0A8T6ZJY0</accession>
<feature type="domain" description="Type IV / VI secretion system DotU" evidence="1">
    <location>
        <begin position="33"/>
        <end position="200"/>
    </location>
</feature>
<evidence type="ECO:0000313" key="3">
    <source>
        <dbReference type="Proteomes" id="UP000030460"/>
    </source>
</evidence>
<sequence length="243" mass="27372">MSATTASPEPRYDADPVVSYRARVRAAEGAANPLLEAARPLLDALANTPAELHPAGVARYRLWLVQHLRMFGKVCGELRLPAEHIEKARYCLCSALDEAAELTDWGNGSKPGMDWRATGLATTFGHDRQGGDRVYAIATDAMHNQRENRCLIEVIQHILDRGFRGRYLLTLGYARKTLLRHRDHIWMLGGEMIRSRHEDPDRLALPVETLLDELIEEDGGPLIWPAISESEQDSEVAREFRIR</sequence>
<dbReference type="PANTHER" id="PTHR38033:SF1">
    <property type="entry name" value="DOTU FAMILY TYPE IV_VI SECRETION SYSTEM PROTEIN"/>
    <property type="match status" value="1"/>
</dbReference>
<dbReference type="InterPro" id="IPR017732">
    <property type="entry name" value="T4/T6SS_DotU"/>
</dbReference>
<name>A0A8T6ZJY0_9BURK</name>
<comment type="caution">
    <text evidence="2">The sequence shown here is derived from an EMBL/GenBank/DDBJ whole genome shotgun (WGS) entry which is preliminary data.</text>
</comment>
<dbReference type="Gene3D" id="1.25.40.590">
    <property type="entry name" value="Type IV / VI secretion system, DotU"/>
    <property type="match status" value="1"/>
</dbReference>
<evidence type="ECO:0000259" key="1">
    <source>
        <dbReference type="Pfam" id="PF09850"/>
    </source>
</evidence>
<reference evidence="2" key="2">
    <citation type="submission" date="2020-04" db="EMBL/GenBank/DDBJ databases">
        <authorList>
            <person name="Alexandrino P."/>
            <person name="Mendonca T."/>
            <person name="Guaman L."/>
            <person name="Cherix J."/>
            <person name="Lozano-Sakalauskas G."/>
            <person name="Fujita A."/>
            <person name="Filho E.R."/>
            <person name="Long P."/>
            <person name="Padilla G."/>
            <person name="Taciro M.K."/>
            <person name="Gomez J.G."/>
            <person name="Silva L.F."/>
            <person name="Torres M."/>
        </authorList>
    </citation>
    <scope>NUCLEOTIDE SEQUENCE</scope>
    <source>
        <strain evidence="2">LMG 19450</strain>
    </source>
</reference>
<dbReference type="RefSeq" id="WP_168727165.1">
    <property type="nucleotide sequence ID" value="NZ_CADFGF010000034.1"/>
</dbReference>
<dbReference type="Pfam" id="PF09850">
    <property type="entry name" value="DotU"/>
    <property type="match status" value="1"/>
</dbReference>
<dbReference type="InterPro" id="IPR038522">
    <property type="entry name" value="T4/T6SS_DotU_sf"/>
</dbReference>
<organism evidence="2 3">
    <name type="scientific">Paraburkholderia sacchari</name>
    <dbReference type="NCBI Taxonomy" id="159450"/>
    <lineage>
        <taxon>Bacteria</taxon>
        <taxon>Pseudomonadati</taxon>
        <taxon>Pseudomonadota</taxon>
        <taxon>Betaproteobacteria</taxon>
        <taxon>Burkholderiales</taxon>
        <taxon>Burkholderiaceae</taxon>
        <taxon>Paraburkholderia</taxon>
    </lineage>
</organism>
<protein>
    <recommendedName>
        <fullName evidence="1">Type IV / VI secretion system DotU domain-containing protein</fullName>
    </recommendedName>
</protein>
<dbReference type="AlphaFoldDB" id="A0A8T6ZJY0"/>
<dbReference type="PANTHER" id="PTHR38033">
    <property type="entry name" value="MEMBRANE PROTEIN-RELATED"/>
    <property type="match status" value="1"/>
</dbReference>
<keyword evidence="3" id="KW-1185">Reference proteome</keyword>
<proteinExistence type="predicted"/>
<evidence type="ECO:0000313" key="2">
    <source>
        <dbReference type="EMBL" id="NLP64912.1"/>
    </source>
</evidence>
<reference evidence="2" key="1">
    <citation type="journal article" date="2015" name="Genome Announc.">
        <title>Draft Genome Sequence of the Polyhydroxyalkanoate-Producing Bacterium Burkholderia sacchari LMG 19450 Isolated from Brazilian Sugarcane Plantation Soil.</title>
        <authorList>
            <person name="Alexandrino P.M."/>
            <person name="Mendonca T.T."/>
            <person name="Guaman Bautista L.P."/>
            <person name="Cherix J."/>
            <person name="Lozano-Sakalauskas G.C."/>
            <person name="Fujita A."/>
            <person name="Ramos Filho E."/>
            <person name="Long P."/>
            <person name="Padilla G."/>
            <person name="Taciro M.K."/>
            <person name="Gomez J.G."/>
            <person name="Silva L.F."/>
        </authorList>
    </citation>
    <scope>NUCLEOTIDE SEQUENCE</scope>
    <source>
        <strain evidence="2">LMG 19450</strain>
    </source>
</reference>
<dbReference type="Proteomes" id="UP000030460">
    <property type="component" value="Unassembled WGS sequence"/>
</dbReference>
<gene>
    <name evidence="2" type="ORF">NH14_027985</name>
</gene>
<dbReference type="NCBIfam" id="TIGR03349">
    <property type="entry name" value="IV_VI_DotU"/>
    <property type="match status" value="1"/>
</dbReference>
<dbReference type="EMBL" id="JTDB02000011">
    <property type="protein sequence ID" value="NLP64912.1"/>
    <property type="molecule type" value="Genomic_DNA"/>
</dbReference>